<dbReference type="EMBL" id="LR797210">
    <property type="protein sequence ID" value="CAB4194234.1"/>
    <property type="molecule type" value="Genomic_DNA"/>
</dbReference>
<evidence type="ECO:0000313" key="1">
    <source>
        <dbReference type="EMBL" id="CAB4194234.1"/>
    </source>
</evidence>
<feature type="non-terminal residue" evidence="1">
    <location>
        <position position="93"/>
    </location>
</feature>
<accession>A0A6J5RR01</accession>
<organism evidence="1">
    <name type="scientific">uncultured Caudovirales phage</name>
    <dbReference type="NCBI Taxonomy" id="2100421"/>
    <lineage>
        <taxon>Viruses</taxon>
        <taxon>Duplodnaviria</taxon>
        <taxon>Heunggongvirae</taxon>
        <taxon>Uroviricota</taxon>
        <taxon>Caudoviricetes</taxon>
        <taxon>Peduoviridae</taxon>
        <taxon>Maltschvirus</taxon>
        <taxon>Maltschvirus maltsch</taxon>
    </lineage>
</organism>
<proteinExistence type="predicted"/>
<gene>
    <name evidence="1" type="ORF">UFOVP1254_1</name>
</gene>
<protein>
    <submittedName>
        <fullName evidence="1">Uncharacterized protein</fullName>
    </submittedName>
</protein>
<reference evidence="1" key="1">
    <citation type="submission" date="2020-05" db="EMBL/GenBank/DDBJ databases">
        <authorList>
            <person name="Chiriac C."/>
            <person name="Salcher M."/>
            <person name="Ghai R."/>
            <person name="Kavagutti S V."/>
        </authorList>
    </citation>
    <scope>NUCLEOTIDE SEQUENCE</scope>
</reference>
<name>A0A6J5RR01_9CAUD</name>
<sequence>MTTLLAGASVVLTVGHGGYVKVSIGGGLASVRVTPFGLSGALVALGPLPIQQMFGSFADGAIIEIRNHTAELDYDHSPNGGLTFSQTERVVAI</sequence>